<feature type="chain" id="PRO_5015605780" evidence="1">
    <location>
        <begin position="30"/>
        <end position="249"/>
    </location>
</feature>
<dbReference type="InterPro" id="IPR024079">
    <property type="entry name" value="MetalloPept_cat_dom_sf"/>
</dbReference>
<comment type="caution">
    <text evidence="2">The sequence shown here is derived from an EMBL/GenBank/DDBJ whole genome shotgun (WGS) entry which is preliminary data.</text>
</comment>
<keyword evidence="1" id="KW-0732">Signal</keyword>
<evidence type="ECO:0000256" key="1">
    <source>
        <dbReference type="SAM" id="SignalP"/>
    </source>
</evidence>
<reference evidence="2 3" key="1">
    <citation type="submission" date="2018-02" db="EMBL/GenBank/DDBJ databases">
        <title>Comparative genomes isolates from brazilian mangrove.</title>
        <authorList>
            <person name="Araujo J.E."/>
            <person name="Taketani R.G."/>
            <person name="Silva M.C.P."/>
            <person name="Loureco M.V."/>
            <person name="Andreote F.D."/>
        </authorList>
    </citation>
    <scope>NUCLEOTIDE SEQUENCE [LARGE SCALE GENOMIC DNA]</scope>
    <source>
        <strain evidence="2 3">NAP PRIS-MGV</strain>
    </source>
</reference>
<protein>
    <submittedName>
        <fullName evidence="2">Metallopeptidase</fullName>
    </submittedName>
</protein>
<feature type="signal peptide" evidence="1">
    <location>
        <begin position="1"/>
        <end position="29"/>
    </location>
</feature>
<evidence type="ECO:0000313" key="2">
    <source>
        <dbReference type="EMBL" id="PQO26483.1"/>
    </source>
</evidence>
<gene>
    <name evidence="2" type="ORF">C5Y98_30560</name>
</gene>
<dbReference type="Proteomes" id="UP000239388">
    <property type="component" value="Unassembled WGS sequence"/>
</dbReference>
<sequence>MLAEQRFRATRIVALGWLLIALLPAIAAAADQEEKTTPHYDPIKQEVEGWTVHVDPALADGGEHQEEGKQALKMLANHLQRVAILVPEPALGEMKKVEIWLERQNPLTSAMQYHPDAGWLVRNGFDKRLAKKVHIPKAAELTSRGQLLKHPAVVLHELAHAYHDQVLGFDEPRVLEAFKTAKESGSYEEVLLFNGDKVRHYGLTNHKEYFAEATEAFFYRNDFYPFVRAELKQHDPRMEKTLQEIWKGR</sequence>
<evidence type="ECO:0000313" key="3">
    <source>
        <dbReference type="Proteomes" id="UP000239388"/>
    </source>
</evidence>
<dbReference type="SUPFAM" id="SSF55486">
    <property type="entry name" value="Metalloproteases ('zincins'), catalytic domain"/>
    <property type="match status" value="1"/>
</dbReference>
<dbReference type="GO" id="GO:0008237">
    <property type="term" value="F:metallopeptidase activity"/>
    <property type="evidence" value="ECO:0007669"/>
    <property type="project" value="InterPro"/>
</dbReference>
<dbReference type="EMBL" id="PUIB01000031">
    <property type="protein sequence ID" value="PQO26483.1"/>
    <property type="molecule type" value="Genomic_DNA"/>
</dbReference>
<organism evidence="2 3">
    <name type="scientific">Blastopirellula marina</name>
    <dbReference type="NCBI Taxonomy" id="124"/>
    <lineage>
        <taxon>Bacteria</taxon>
        <taxon>Pseudomonadati</taxon>
        <taxon>Planctomycetota</taxon>
        <taxon>Planctomycetia</taxon>
        <taxon>Pirellulales</taxon>
        <taxon>Pirellulaceae</taxon>
        <taxon>Blastopirellula</taxon>
    </lineage>
</organism>
<accession>A0A2S8F2W5</accession>
<dbReference type="RefSeq" id="WP_105360167.1">
    <property type="nucleotide sequence ID" value="NZ_PUIB01000031.1"/>
</dbReference>
<dbReference type="OrthoDB" id="5702724at2"/>
<dbReference type="Gene3D" id="3.40.390.10">
    <property type="entry name" value="Collagenase (Catalytic Domain)"/>
    <property type="match status" value="1"/>
</dbReference>
<name>A0A2S8F2W5_9BACT</name>
<dbReference type="AlphaFoldDB" id="A0A2S8F2W5"/>
<proteinExistence type="predicted"/>